<reference evidence="5 6" key="1">
    <citation type="submission" date="2008-08" db="EMBL/GenBank/DDBJ databases">
        <title>Draft genome sequence of Ruminococcus lactaris ATCC 29176.</title>
        <authorList>
            <person name="Sudarsanam P."/>
            <person name="Ley R."/>
            <person name="Guruge J."/>
            <person name="Turnbaugh P.J."/>
            <person name="Mahowald M."/>
            <person name="Liep D."/>
            <person name="Gordon J."/>
        </authorList>
    </citation>
    <scope>NUCLEOTIDE SEQUENCE [LARGE SCALE GENOMIC DNA]</scope>
    <source>
        <strain evidence="5 6">ATCC 29176</strain>
    </source>
</reference>
<dbReference type="InterPro" id="IPR013520">
    <property type="entry name" value="Ribonucl_H"/>
</dbReference>
<evidence type="ECO:0000256" key="2">
    <source>
        <dbReference type="ARBA" id="ARBA00022801"/>
    </source>
</evidence>
<dbReference type="InterPro" id="IPR012337">
    <property type="entry name" value="RNaseH-like_sf"/>
</dbReference>
<feature type="domain" description="Exonuclease" evidence="4">
    <location>
        <begin position="14"/>
        <end position="199"/>
    </location>
</feature>
<proteinExistence type="predicted"/>
<dbReference type="InterPro" id="IPR051274">
    <property type="entry name" value="3-5_Exoribonuclease"/>
</dbReference>
<evidence type="ECO:0000256" key="3">
    <source>
        <dbReference type="ARBA" id="ARBA00022839"/>
    </source>
</evidence>
<dbReference type="CDD" id="cd06133">
    <property type="entry name" value="ERI-1_3'hExo_like"/>
    <property type="match status" value="1"/>
</dbReference>
<comment type="caution">
    <text evidence="5">The sequence shown here is derived from an EMBL/GenBank/DDBJ whole genome shotgun (WGS) entry which is preliminary data.</text>
</comment>
<evidence type="ECO:0000313" key="6">
    <source>
        <dbReference type="Proteomes" id="UP000003254"/>
    </source>
</evidence>
<dbReference type="InterPro" id="IPR047201">
    <property type="entry name" value="ERI-1_3'hExo-like"/>
</dbReference>
<name>B5CN73_9FIRM</name>
<dbReference type="AlphaFoldDB" id="B5CN73"/>
<evidence type="ECO:0000313" key="5">
    <source>
        <dbReference type="EMBL" id="EDY33154.1"/>
    </source>
</evidence>
<dbReference type="GO" id="GO:0000175">
    <property type="term" value="F:3'-5'-RNA exonuclease activity"/>
    <property type="evidence" value="ECO:0007669"/>
    <property type="project" value="InterPro"/>
</dbReference>
<sequence>MRKLKKNKRRICMNYLVIDLEMCKVPKDYRNKNYKYASEIIQIGAVLLDERYRRRDEICLYVHPEHGVIDNFIANMTGIKNRQIKNAPKLRERLLELTEWIGDREYQVFAWSNSDFSQLSHEVRSKKLQDEKIQSFMAPERWIDYQEVFGKKYSFEKAVSLQEALMLCDLTQDGRMHDGLDDALNTAKLIRKLELNPEYQLICRQTLTEEESDPLNICLGDLFAGLHIECA</sequence>
<dbReference type="Gene3D" id="3.30.420.10">
    <property type="entry name" value="Ribonuclease H-like superfamily/Ribonuclease H"/>
    <property type="match status" value="1"/>
</dbReference>
<dbReference type="eggNOG" id="COG0847">
    <property type="taxonomic scope" value="Bacteria"/>
</dbReference>
<dbReference type="EMBL" id="ABOU02000028">
    <property type="protein sequence ID" value="EDY33154.1"/>
    <property type="molecule type" value="Genomic_DNA"/>
</dbReference>
<dbReference type="HOGENOM" id="CLU_037266_3_2_9"/>
<dbReference type="Proteomes" id="UP000003254">
    <property type="component" value="Unassembled WGS sequence"/>
</dbReference>
<dbReference type="GO" id="GO:0003676">
    <property type="term" value="F:nucleic acid binding"/>
    <property type="evidence" value="ECO:0007669"/>
    <property type="project" value="InterPro"/>
</dbReference>
<dbReference type="InterPro" id="IPR036397">
    <property type="entry name" value="RNaseH_sf"/>
</dbReference>
<keyword evidence="1" id="KW-0540">Nuclease</keyword>
<accession>B5CN73</accession>
<evidence type="ECO:0000259" key="4">
    <source>
        <dbReference type="SMART" id="SM00479"/>
    </source>
</evidence>
<keyword evidence="6" id="KW-1185">Reference proteome</keyword>
<protein>
    <submittedName>
        <fullName evidence="5">Exonuclease</fullName>
    </submittedName>
</protein>
<evidence type="ECO:0000256" key="1">
    <source>
        <dbReference type="ARBA" id="ARBA00022722"/>
    </source>
</evidence>
<gene>
    <name evidence="5" type="ORF">RUMLAC_00908</name>
</gene>
<keyword evidence="2" id="KW-0378">Hydrolase</keyword>
<reference evidence="5 6" key="2">
    <citation type="submission" date="2008-08" db="EMBL/GenBank/DDBJ databases">
        <authorList>
            <person name="Fulton L."/>
            <person name="Clifton S."/>
            <person name="Fulton B."/>
            <person name="Xu J."/>
            <person name="Minx P."/>
            <person name="Pepin K.H."/>
            <person name="Johnson M."/>
            <person name="Bhonagiri V."/>
            <person name="Nash W.E."/>
            <person name="Mardis E.R."/>
            <person name="Wilson R.K."/>
        </authorList>
    </citation>
    <scope>NUCLEOTIDE SEQUENCE [LARGE SCALE GENOMIC DNA]</scope>
    <source>
        <strain evidence="5 6">ATCC 29176</strain>
    </source>
</reference>
<dbReference type="PANTHER" id="PTHR23044:SF61">
    <property type="entry name" value="3'-5' EXORIBONUCLEASE 1-RELATED"/>
    <property type="match status" value="1"/>
</dbReference>
<organism evidence="5 6">
    <name type="scientific">[Ruminococcus] lactaris ATCC 29176</name>
    <dbReference type="NCBI Taxonomy" id="471875"/>
    <lineage>
        <taxon>Bacteria</taxon>
        <taxon>Bacillati</taxon>
        <taxon>Bacillota</taxon>
        <taxon>Clostridia</taxon>
        <taxon>Lachnospirales</taxon>
        <taxon>Lachnospiraceae</taxon>
        <taxon>Mediterraneibacter</taxon>
    </lineage>
</organism>
<dbReference type="Pfam" id="PF00929">
    <property type="entry name" value="RNase_T"/>
    <property type="match status" value="1"/>
</dbReference>
<dbReference type="SMART" id="SM00479">
    <property type="entry name" value="EXOIII"/>
    <property type="match status" value="1"/>
</dbReference>
<dbReference type="SUPFAM" id="SSF53098">
    <property type="entry name" value="Ribonuclease H-like"/>
    <property type="match status" value="1"/>
</dbReference>
<dbReference type="PANTHER" id="PTHR23044">
    <property type="entry name" value="3'-5' EXONUCLEASE ERI1-RELATED"/>
    <property type="match status" value="1"/>
</dbReference>
<keyword evidence="3 5" id="KW-0269">Exonuclease</keyword>